<evidence type="ECO:0000313" key="2">
    <source>
        <dbReference type="EMBL" id="CAJ0587706.1"/>
    </source>
</evidence>
<evidence type="ECO:0000256" key="1">
    <source>
        <dbReference type="SAM" id="MobiDB-lite"/>
    </source>
</evidence>
<gene>
    <name evidence="2" type="ORF">MSPICULIGERA_LOCUS25661</name>
</gene>
<feature type="region of interest" description="Disordered" evidence="1">
    <location>
        <begin position="29"/>
        <end position="66"/>
    </location>
</feature>
<comment type="caution">
    <text evidence="2">The sequence shown here is derived from an EMBL/GenBank/DDBJ whole genome shotgun (WGS) entry which is preliminary data.</text>
</comment>
<evidence type="ECO:0000313" key="3">
    <source>
        <dbReference type="Proteomes" id="UP001177023"/>
    </source>
</evidence>
<protein>
    <submittedName>
        <fullName evidence="2">Uncharacterized protein</fullName>
    </submittedName>
</protein>
<feature type="region of interest" description="Disordered" evidence="1">
    <location>
        <begin position="105"/>
        <end position="145"/>
    </location>
</feature>
<dbReference type="Proteomes" id="UP001177023">
    <property type="component" value="Unassembled WGS sequence"/>
</dbReference>
<feature type="compositionally biased region" description="Polar residues" evidence="1">
    <location>
        <begin position="106"/>
        <end position="116"/>
    </location>
</feature>
<keyword evidence="3" id="KW-1185">Reference proteome</keyword>
<proteinExistence type="predicted"/>
<accession>A0AA36GBK9</accession>
<dbReference type="AlphaFoldDB" id="A0AA36GBK9"/>
<dbReference type="EMBL" id="CATQJA010002710">
    <property type="protein sequence ID" value="CAJ0587706.1"/>
    <property type="molecule type" value="Genomic_DNA"/>
</dbReference>
<name>A0AA36GBK9_9BILA</name>
<feature type="region of interest" description="Disordered" evidence="1">
    <location>
        <begin position="159"/>
        <end position="182"/>
    </location>
</feature>
<feature type="non-terminal residue" evidence="2">
    <location>
        <position position="182"/>
    </location>
</feature>
<reference evidence="2" key="1">
    <citation type="submission" date="2023-06" db="EMBL/GenBank/DDBJ databases">
        <authorList>
            <person name="Delattre M."/>
        </authorList>
    </citation>
    <scope>NUCLEOTIDE SEQUENCE</scope>
    <source>
        <strain evidence="2">AF72</strain>
    </source>
</reference>
<sequence length="182" mass="19849">MGGYEGLSVGAKVDLINALMDRAEKEVKNFRPPKKAEPVARKIRTPPSDFSLASSAHTASMESGTDETLIAVSELDTESSGRTVNTDTEGPSLIVRCRIASLGADDQTSGCSLQRSETSELYPPPPPPLRKAVRSESDSSLRYKELTKSEKQLLEKLVAKKRRGTLTKERRAQLKARGSNPH</sequence>
<organism evidence="2 3">
    <name type="scientific">Mesorhabditis spiculigera</name>
    <dbReference type="NCBI Taxonomy" id="96644"/>
    <lineage>
        <taxon>Eukaryota</taxon>
        <taxon>Metazoa</taxon>
        <taxon>Ecdysozoa</taxon>
        <taxon>Nematoda</taxon>
        <taxon>Chromadorea</taxon>
        <taxon>Rhabditida</taxon>
        <taxon>Rhabditina</taxon>
        <taxon>Rhabditomorpha</taxon>
        <taxon>Rhabditoidea</taxon>
        <taxon>Rhabditidae</taxon>
        <taxon>Mesorhabditinae</taxon>
        <taxon>Mesorhabditis</taxon>
    </lineage>
</organism>
<feature type="compositionally biased region" description="Polar residues" evidence="1">
    <location>
        <begin position="51"/>
        <end position="63"/>
    </location>
</feature>
<feature type="compositionally biased region" description="Basic and acidic residues" evidence="1">
    <location>
        <begin position="133"/>
        <end position="145"/>
    </location>
</feature>
<feature type="compositionally biased region" description="Basic and acidic residues" evidence="1">
    <location>
        <begin position="29"/>
        <end position="40"/>
    </location>
</feature>